<comment type="caution">
    <text evidence="1">The sequence shown here is derived from an EMBL/GenBank/DDBJ whole genome shotgun (WGS) entry which is preliminary data.</text>
</comment>
<dbReference type="RefSeq" id="WP_110251058.1">
    <property type="nucleotide sequence ID" value="NZ_QJJR01000004.1"/>
</dbReference>
<keyword evidence="2" id="KW-1185">Reference proteome</keyword>
<dbReference type="EMBL" id="QJJR01000004">
    <property type="protein sequence ID" value="PXW91761.1"/>
    <property type="molecule type" value="Genomic_DNA"/>
</dbReference>
<dbReference type="Proteomes" id="UP000247922">
    <property type="component" value="Unassembled WGS sequence"/>
</dbReference>
<protein>
    <submittedName>
        <fullName evidence="1">Uncharacterized protein</fullName>
    </submittedName>
</protein>
<accession>A0A2V3WF33</accession>
<reference evidence="1 2" key="1">
    <citation type="submission" date="2018-05" db="EMBL/GenBank/DDBJ databases">
        <title>Genomic Encyclopedia of Type Strains, Phase IV (KMG-IV): sequencing the most valuable type-strain genomes for metagenomic binning, comparative biology and taxonomic classification.</title>
        <authorList>
            <person name="Goeker M."/>
        </authorList>
    </citation>
    <scope>NUCLEOTIDE SEQUENCE [LARGE SCALE GENOMIC DNA]</scope>
    <source>
        <strain evidence="1 2">DSM 22440</strain>
    </source>
</reference>
<name>A0A2V3WF33_9BACI</name>
<evidence type="ECO:0000313" key="1">
    <source>
        <dbReference type="EMBL" id="PXW91761.1"/>
    </source>
</evidence>
<dbReference type="OrthoDB" id="2453381at2"/>
<organism evidence="1 2">
    <name type="scientific">Streptohalobacillus salinus</name>
    <dbReference type="NCBI Taxonomy" id="621096"/>
    <lineage>
        <taxon>Bacteria</taxon>
        <taxon>Bacillati</taxon>
        <taxon>Bacillota</taxon>
        <taxon>Bacilli</taxon>
        <taxon>Bacillales</taxon>
        <taxon>Bacillaceae</taxon>
        <taxon>Streptohalobacillus</taxon>
    </lineage>
</organism>
<dbReference type="Pfam" id="PF19618">
    <property type="entry name" value="DUF6123"/>
    <property type="match status" value="1"/>
</dbReference>
<dbReference type="InterPro" id="IPR046126">
    <property type="entry name" value="DUF6123"/>
</dbReference>
<evidence type="ECO:0000313" key="2">
    <source>
        <dbReference type="Proteomes" id="UP000247922"/>
    </source>
</evidence>
<dbReference type="AlphaFoldDB" id="A0A2V3WF33"/>
<proteinExistence type="predicted"/>
<gene>
    <name evidence="1" type="ORF">DES38_104195</name>
</gene>
<sequence>MTLVDYLETLWVKGFKLPDEDIRFIYFGKKLTNADDWCVSFAIETTLRLKRQFDGSFYISLLELFHEHEIKNRHEAKRLLTVKNMT</sequence>